<dbReference type="PATRIC" id="fig|396597.7.peg.5293"/>
<proteinExistence type="predicted"/>
<dbReference type="AlphaFoldDB" id="B1T4P8"/>
<protein>
    <recommendedName>
        <fullName evidence="1">Bacterial repeat domain-containing protein</fullName>
    </recommendedName>
</protein>
<evidence type="ECO:0000313" key="2">
    <source>
        <dbReference type="EMBL" id="EDT41447.1"/>
    </source>
</evidence>
<feature type="domain" description="Bacterial repeat" evidence="1">
    <location>
        <begin position="441"/>
        <end position="510"/>
    </location>
</feature>
<evidence type="ECO:0000313" key="3">
    <source>
        <dbReference type="Proteomes" id="UP000004814"/>
    </source>
</evidence>
<dbReference type="SUPFAM" id="SSF55486">
    <property type="entry name" value="Metalloproteases ('zincins'), catalytic domain"/>
    <property type="match status" value="1"/>
</dbReference>
<dbReference type="EMBL" id="ABLK01000076">
    <property type="protein sequence ID" value="EDT41447.1"/>
    <property type="molecule type" value="Genomic_DNA"/>
</dbReference>
<sequence length="1021" mass="109502">MTGKPIFARLAGDHDHSPSSRTLGERTAGLDATALREALVLAHQAHTSVSQLMFNLFDDLVLTLQTELIEPFGTDGIAWRGQLTGVRNVRGYLAVSGLRSNNGALMASGSIMVGTERYSITPAGNNTVHIARSDNISLHCHTSLFPEETGSSPNSMDSELADDAAADVDGADSDFAVIPILALYSTRTKNGIKGGVAAIDAIMASAQLYTNDAFHTSGVPARIEVKTQELAALPHQDTSSLIDIVRKPGTELWNLISAAREKHQTSVVVLLTDLVKMDKGFSYSEGVASKVPEPPRLSQTDLDYSTLAMTLSGVDSAAVVLAHELGHLLGSKHDRLTMPRQSFAAIWSHLKPEYDYVRGYIPEDRSFVTLMGYNRDGIPRVPAYSAADKNWNGQPLGIPMGQPDAADDARFFRISTRVVANYRVARYGSENTPHWVPVNMELSVSPAEGGAVLPGSLGPYPENSSVKVIALPRAGYQFSHWSLDGKDAGRDSSTVVSMQGKDRTLVAHFVVGDERHTLNIEQPPADTHLVIKVSPEGPAYLPDTEVTLSLTGPSAAEMIDRWMVDGQPAGNAESIIVIPRKNHSIKAQIRASRHFIKFLEGQNPLNEVGTTSTYSVGTFNQDGSPAPGQWVTFFSLTNHPDTIQVESPVRVQTDAHGHASIKIKAGVTPTIFNLMASLENSDARPATIRIAILHRALFPVSPKILHVFPNDPTTVPFEVQVRDLGNPAAQGITVDFRIGESSANRALMNPEITPTGETDEHGIAKGTLTLAKIAEHWGWVTIIGQVSDKNSVVYPPTSTVELGIVFVTRRSIFALGKNVQTIRVGDSPEPMEFVVVDYDVGDGQHRPEKDTPVKLTININAGTTGIPLESDIVRTSQGTANVSVGIPIATGLVTIAAHADHVPPEEHAFHTIRVVSGTGSVRAVSDKTQLIQTGKTPAPLVVEVLENGKPAAPGTHVYIDIDHKSGQTGLQSSVKQTQTDQQGRAQIAFSSPAVAAGNTDISVCTDTALPEIFHINVVAPT</sequence>
<dbReference type="Gene3D" id="3.40.390.10">
    <property type="entry name" value="Collagenase (Catalytic Domain)"/>
    <property type="match status" value="1"/>
</dbReference>
<dbReference type="InterPro" id="IPR044060">
    <property type="entry name" value="Bacterial_rp_domain"/>
</dbReference>
<dbReference type="GO" id="GO:0008237">
    <property type="term" value="F:metallopeptidase activity"/>
    <property type="evidence" value="ECO:0007669"/>
    <property type="project" value="InterPro"/>
</dbReference>
<reference evidence="2 3" key="1">
    <citation type="submission" date="2008-03" db="EMBL/GenBank/DDBJ databases">
        <title>Sequencing of the draft genome and assembly of Burkholderia ambifaria MEX-5.</title>
        <authorList>
            <consortium name="US DOE Joint Genome Institute (JGI-PGF)"/>
            <person name="Copeland A."/>
            <person name="Lucas S."/>
            <person name="Lapidus A."/>
            <person name="Glavina del Rio T."/>
            <person name="Dalin E."/>
            <person name="Tice H."/>
            <person name="Bruce D."/>
            <person name="Goodwin L."/>
            <person name="Pitluck S."/>
            <person name="Larimer F."/>
            <person name="Land M.L."/>
            <person name="Hauser L."/>
            <person name="Tiedje J."/>
            <person name="Richardson P."/>
        </authorList>
    </citation>
    <scope>NUCLEOTIDE SEQUENCE [LARGE SCALE GENOMIC DNA]</scope>
    <source>
        <strain evidence="2 3">MEX-5</strain>
    </source>
</reference>
<accession>B1T4P8</accession>
<evidence type="ECO:0000259" key="1">
    <source>
        <dbReference type="Pfam" id="PF18998"/>
    </source>
</evidence>
<gene>
    <name evidence="2" type="ORF">BamMEX5DRAFT_2764</name>
</gene>
<dbReference type="Pfam" id="PF18998">
    <property type="entry name" value="Flg_new_2"/>
    <property type="match status" value="1"/>
</dbReference>
<name>B1T4P8_9BURK</name>
<dbReference type="InterPro" id="IPR008964">
    <property type="entry name" value="Invasin/intimin_cell_adhesion"/>
</dbReference>
<dbReference type="RefSeq" id="WP_006758693.1">
    <property type="nucleotide sequence ID" value="NZ_ABLK01000076.1"/>
</dbReference>
<organism evidence="2 3">
    <name type="scientific">Burkholderia ambifaria MEX-5</name>
    <dbReference type="NCBI Taxonomy" id="396597"/>
    <lineage>
        <taxon>Bacteria</taxon>
        <taxon>Pseudomonadati</taxon>
        <taxon>Pseudomonadota</taxon>
        <taxon>Betaproteobacteria</taxon>
        <taxon>Burkholderiales</taxon>
        <taxon>Burkholderiaceae</taxon>
        <taxon>Burkholderia</taxon>
        <taxon>Burkholderia cepacia complex</taxon>
    </lineage>
</organism>
<dbReference type="InterPro" id="IPR024079">
    <property type="entry name" value="MetalloPept_cat_dom_sf"/>
</dbReference>
<comment type="caution">
    <text evidence="2">The sequence shown here is derived from an EMBL/GenBank/DDBJ whole genome shotgun (WGS) entry which is preliminary data.</text>
</comment>
<dbReference type="Proteomes" id="UP000004814">
    <property type="component" value="Unassembled WGS sequence"/>
</dbReference>
<dbReference type="SUPFAM" id="SSF49373">
    <property type="entry name" value="Invasin/intimin cell-adhesion fragments"/>
    <property type="match status" value="1"/>
</dbReference>